<protein>
    <submittedName>
        <fullName evidence="1">Addiction module antidote protein</fullName>
    </submittedName>
</protein>
<reference evidence="2" key="1">
    <citation type="journal article" date="2019" name="Int. J. Syst. Evol. Microbiol.">
        <title>The Global Catalogue of Microorganisms (GCM) 10K type strain sequencing project: providing services to taxonomists for standard genome sequencing and annotation.</title>
        <authorList>
            <consortium name="The Broad Institute Genomics Platform"/>
            <consortium name="The Broad Institute Genome Sequencing Center for Infectious Disease"/>
            <person name="Wu L."/>
            <person name="Ma J."/>
        </authorList>
    </citation>
    <scope>NUCLEOTIDE SEQUENCE [LARGE SCALE GENOMIC DNA]</scope>
    <source>
        <strain evidence="2">CCUG 53903</strain>
    </source>
</reference>
<organism evidence="1 2">
    <name type="scientific">Hydrogenophaga defluvii</name>
    <dbReference type="NCBI Taxonomy" id="249410"/>
    <lineage>
        <taxon>Bacteria</taxon>
        <taxon>Pseudomonadati</taxon>
        <taxon>Pseudomonadota</taxon>
        <taxon>Betaproteobacteria</taxon>
        <taxon>Burkholderiales</taxon>
        <taxon>Comamonadaceae</taxon>
        <taxon>Hydrogenophaga</taxon>
    </lineage>
</organism>
<dbReference type="RefSeq" id="WP_382202750.1">
    <property type="nucleotide sequence ID" value="NZ_JBHTBZ010000051.1"/>
</dbReference>
<comment type="caution">
    <text evidence="1">The sequence shown here is derived from an EMBL/GenBank/DDBJ whole genome shotgun (WGS) entry which is preliminary data.</text>
</comment>
<dbReference type="PANTHER" id="PTHR40275:SF1">
    <property type="entry name" value="SSL7038 PROTEIN"/>
    <property type="match status" value="1"/>
</dbReference>
<dbReference type="NCBIfam" id="TIGR02684">
    <property type="entry name" value="dnstrm_HI1420"/>
    <property type="match status" value="1"/>
</dbReference>
<proteinExistence type="predicted"/>
<evidence type="ECO:0000313" key="2">
    <source>
        <dbReference type="Proteomes" id="UP001596457"/>
    </source>
</evidence>
<dbReference type="EMBL" id="JBHTBZ010000051">
    <property type="protein sequence ID" value="MFC7462053.1"/>
    <property type="molecule type" value="Genomic_DNA"/>
</dbReference>
<dbReference type="InterPro" id="IPR014057">
    <property type="entry name" value="HI1420"/>
</dbReference>
<dbReference type="Proteomes" id="UP001596457">
    <property type="component" value="Unassembled WGS sequence"/>
</dbReference>
<gene>
    <name evidence="1" type="ORF">ACFQU0_16615</name>
</gene>
<accession>A0ABW2SEW1</accession>
<evidence type="ECO:0000313" key="1">
    <source>
        <dbReference type="EMBL" id="MFC7462053.1"/>
    </source>
</evidence>
<dbReference type="Pfam" id="PF21716">
    <property type="entry name" value="dnstrm_HI1420"/>
    <property type="match status" value="1"/>
</dbReference>
<sequence length="104" mass="11217">MKHAASVSHEDATIQEFKDNPQEAAAYLSAVLEDGDQKEVMLALRRIAAAFGGVPKLAEQTALNANTLYRTLSARGNPEMKSLMAILKALGFRLAIEPIKAAHV</sequence>
<keyword evidence="2" id="KW-1185">Reference proteome</keyword>
<dbReference type="PANTHER" id="PTHR40275">
    <property type="entry name" value="SSL7038 PROTEIN"/>
    <property type="match status" value="1"/>
</dbReference>
<name>A0ABW2SEW1_9BURK</name>